<keyword evidence="4 11" id="KW-0963">Cytoplasm</keyword>
<sequence length="255" mass="26330">MPHPRQDETHMTTELPWRRILLKLSGEALTGNAGFGIDAEVTGRIADEIGDVVARGGQVGVVVGGGNFVRGSQIAASGLDRVSGDHMGMLATVMNALALSAALAVRDVPSRVLSALAVPAVCETFTQRAALASFEAGQVVLFAGGTGNPYFTTDTGAVLRAVEMGCDVVMKGTQVDGVYSADPKTDPSATRYDHLTHREVLANGLSVMDATAIALARDNRIPVIVFSIGEPGEFVAVASGNGRATLVTVDDAPAA</sequence>
<dbReference type="PANTHER" id="PTHR42833">
    <property type="entry name" value="URIDYLATE KINASE"/>
    <property type="match status" value="1"/>
</dbReference>
<comment type="caution">
    <text evidence="13">The sequence shown here is derived from an EMBL/GenBank/DDBJ whole genome shotgun (WGS) entry which is preliminary data.</text>
</comment>
<feature type="binding site" evidence="11">
    <location>
        <position position="174"/>
    </location>
    <ligand>
        <name>ATP</name>
        <dbReference type="ChEBI" id="CHEBI:30616"/>
    </ligand>
</feature>
<evidence type="ECO:0000256" key="11">
    <source>
        <dbReference type="HAMAP-Rule" id="MF_01220"/>
    </source>
</evidence>
<protein>
    <recommendedName>
        <fullName evidence="11">Uridylate kinase</fullName>
        <shortName evidence="11">UK</shortName>
        <ecNumber evidence="11">2.7.4.22</ecNumber>
    </recommendedName>
    <alternativeName>
        <fullName evidence="11">Uridine monophosphate kinase</fullName>
        <shortName evidence="11">UMP kinase</shortName>
        <shortName evidence="11">UMPK</shortName>
    </alternativeName>
</protein>
<accession>A0AAE3VNU6</accession>
<feature type="domain" description="Aspartate/glutamate/uridylate kinase" evidence="12">
    <location>
        <begin position="19"/>
        <end position="227"/>
    </location>
</feature>
<evidence type="ECO:0000256" key="2">
    <source>
        <dbReference type="ARBA" id="ARBA00004791"/>
    </source>
</evidence>
<dbReference type="HAMAP" id="MF_01220_B">
    <property type="entry name" value="PyrH_B"/>
    <property type="match status" value="1"/>
</dbReference>
<keyword evidence="8 11" id="KW-0067">ATP-binding</keyword>
<keyword evidence="11" id="KW-0021">Allosteric enzyme</keyword>
<reference evidence="13" key="1">
    <citation type="submission" date="2023-07" db="EMBL/GenBank/DDBJ databases">
        <title>Genomic Encyclopedia of Type Strains, Phase IV (KMG-IV): sequencing the most valuable type-strain genomes for metagenomic binning, comparative biology and taxonomic classification.</title>
        <authorList>
            <person name="Goeker M."/>
        </authorList>
    </citation>
    <scope>NUCLEOTIDE SEQUENCE</scope>
    <source>
        <strain evidence="13">DSM 21202</strain>
    </source>
</reference>
<feature type="binding site" evidence="11">
    <location>
        <position position="70"/>
    </location>
    <ligand>
        <name>ATP</name>
        <dbReference type="ChEBI" id="CHEBI:30616"/>
    </ligand>
</feature>
<keyword evidence="5 11" id="KW-0808">Transferase</keyword>
<dbReference type="EC" id="2.7.4.22" evidence="11"/>
<dbReference type="SUPFAM" id="SSF53633">
    <property type="entry name" value="Carbamate kinase-like"/>
    <property type="match status" value="1"/>
</dbReference>
<dbReference type="GO" id="GO:0033862">
    <property type="term" value="F:UMP kinase activity"/>
    <property type="evidence" value="ECO:0007669"/>
    <property type="project" value="UniProtKB-EC"/>
</dbReference>
<comment type="activity regulation">
    <text evidence="11">Allosterically activated by GTP. Inhibited by UTP.</text>
</comment>
<keyword evidence="6 11" id="KW-0547">Nucleotide-binding</keyword>
<dbReference type="InterPro" id="IPR015963">
    <property type="entry name" value="Uridylate_kinase_bac"/>
</dbReference>
<dbReference type="InterPro" id="IPR036393">
    <property type="entry name" value="AceGlu_kinase-like_sf"/>
</dbReference>
<dbReference type="GO" id="GO:0044210">
    <property type="term" value="P:'de novo' CTP biosynthetic process"/>
    <property type="evidence" value="ECO:0007669"/>
    <property type="project" value="UniProtKB-UniRule"/>
</dbReference>
<feature type="binding site" evidence="11">
    <location>
        <position position="182"/>
    </location>
    <ligand>
        <name>ATP</name>
        <dbReference type="ChEBI" id="CHEBI:30616"/>
    </ligand>
</feature>
<evidence type="ECO:0000256" key="3">
    <source>
        <dbReference type="ARBA" id="ARBA00007614"/>
    </source>
</evidence>
<feature type="binding site" evidence="11">
    <location>
        <position position="66"/>
    </location>
    <ligand>
        <name>ATP</name>
        <dbReference type="ChEBI" id="CHEBI:30616"/>
    </ligand>
</feature>
<comment type="subcellular location">
    <subcellularLocation>
        <location evidence="1 11">Cytoplasm</location>
    </subcellularLocation>
</comment>
<evidence type="ECO:0000256" key="7">
    <source>
        <dbReference type="ARBA" id="ARBA00022777"/>
    </source>
</evidence>
<feature type="binding site" evidence="11">
    <location>
        <position position="179"/>
    </location>
    <ligand>
        <name>ATP</name>
        <dbReference type="ChEBI" id="CHEBI:30616"/>
    </ligand>
</feature>
<comment type="function">
    <text evidence="11">Catalyzes the reversible phosphorylation of UMP to UDP.</text>
</comment>
<feature type="binding site" evidence="11">
    <location>
        <position position="65"/>
    </location>
    <ligand>
        <name>UMP</name>
        <dbReference type="ChEBI" id="CHEBI:57865"/>
    </ligand>
</feature>
<dbReference type="Pfam" id="PF00696">
    <property type="entry name" value="AA_kinase"/>
    <property type="match status" value="1"/>
</dbReference>
<proteinExistence type="inferred from homology"/>
<comment type="pathway">
    <text evidence="2 11">Pyrimidine metabolism; CTP biosynthesis via de novo pathway; UDP from UMP (UMPK route): step 1/1.</text>
</comment>
<dbReference type="Proteomes" id="UP001229244">
    <property type="component" value="Unassembled WGS sequence"/>
</dbReference>
<evidence type="ECO:0000256" key="1">
    <source>
        <dbReference type="ARBA" id="ARBA00004496"/>
    </source>
</evidence>
<dbReference type="GO" id="GO:0006225">
    <property type="term" value="P:UDP biosynthetic process"/>
    <property type="evidence" value="ECO:0007669"/>
    <property type="project" value="TreeGrafter"/>
</dbReference>
<dbReference type="GO" id="GO:0005524">
    <property type="term" value="F:ATP binding"/>
    <property type="evidence" value="ECO:0007669"/>
    <property type="project" value="UniProtKB-KW"/>
</dbReference>
<feature type="region of interest" description="Involved in allosteric activation by GTP" evidence="11">
    <location>
        <begin position="31"/>
        <end position="36"/>
    </location>
</feature>
<feature type="binding site" evidence="11">
    <location>
        <begin position="23"/>
        <end position="26"/>
    </location>
    <ligand>
        <name>ATP</name>
        <dbReference type="ChEBI" id="CHEBI:30616"/>
    </ligand>
</feature>
<keyword evidence="7 11" id="KW-0418">Kinase</keyword>
<gene>
    <name evidence="11" type="primary">pyrH</name>
    <name evidence="13" type="ORF">J2S73_002001</name>
</gene>
<keyword evidence="14" id="KW-1185">Reference proteome</keyword>
<dbReference type="InterPro" id="IPR011817">
    <property type="entry name" value="Uridylate_kinase"/>
</dbReference>
<evidence type="ECO:0000256" key="6">
    <source>
        <dbReference type="ARBA" id="ARBA00022741"/>
    </source>
</evidence>
<name>A0AAE3VNU6_9HYPH</name>
<dbReference type="PIRSF" id="PIRSF005650">
    <property type="entry name" value="Uridylate_kin"/>
    <property type="match status" value="1"/>
</dbReference>
<dbReference type="FunFam" id="3.40.1160.10:FF:000001">
    <property type="entry name" value="Uridylate kinase"/>
    <property type="match status" value="1"/>
</dbReference>
<feature type="binding site" evidence="11">
    <location>
        <position position="173"/>
    </location>
    <ligand>
        <name>ATP</name>
        <dbReference type="ChEBI" id="CHEBI:30616"/>
    </ligand>
</feature>
<dbReference type="CDD" id="cd04254">
    <property type="entry name" value="AAK_UMPK-PyrH-Ec"/>
    <property type="match status" value="1"/>
</dbReference>
<comment type="catalytic activity">
    <reaction evidence="10 11">
        <text>UMP + ATP = UDP + ADP</text>
        <dbReference type="Rhea" id="RHEA:24400"/>
        <dbReference type="ChEBI" id="CHEBI:30616"/>
        <dbReference type="ChEBI" id="CHEBI:57865"/>
        <dbReference type="ChEBI" id="CHEBI:58223"/>
        <dbReference type="ChEBI" id="CHEBI:456216"/>
        <dbReference type="EC" id="2.7.4.22"/>
    </reaction>
</comment>
<dbReference type="PANTHER" id="PTHR42833:SF4">
    <property type="entry name" value="URIDYLATE KINASE PUMPKIN, CHLOROPLASTIC"/>
    <property type="match status" value="1"/>
</dbReference>
<evidence type="ECO:0000313" key="13">
    <source>
        <dbReference type="EMBL" id="MDQ0315544.1"/>
    </source>
</evidence>
<keyword evidence="9 11" id="KW-0665">Pyrimidine biosynthesis</keyword>
<dbReference type="InterPro" id="IPR001048">
    <property type="entry name" value="Asp/Glu/Uridylate_kinase"/>
</dbReference>
<feature type="binding site" evidence="11">
    <location>
        <begin position="146"/>
        <end position="153"/>
    </location>
    <ligand>
        <name>UMP</name>
        <dbReference type="ChEBI" id="CHEBI:57865"/>
    </ligand>
</feature>
<comment type="similarity">
    <text evidence="3 11">Belongs to the UMP kinase family.</text>
</comment>
<dbReference type="NCBIfam" id="TIGR02075">
    <property type="entry name" value="pyrH_bact"/>
    <property type="match status" value="1"/>
</dbReference>
<dbReference type="AlphaFoldDB" id="A0AAE3VNU6"/>
<evidence type="ECO:0000256" key="5">
    <source>
        <dbReference type="ARBA" id="ARBA00022679"/>
    </source>
</evidence>
<evidence type="ECO:0000256" key="4">
    <source>
        <dbReference type="ARBA" id="ARBA00022490"/>
    </source>
</evidence>
<dbReference type="GO" id="GO:0005829">
    <property type="term" value="C:cytosol"/>
    <property type="evidence" value="ECO:0007669"/>
    <property type="project" value="TreeGrafter"/>
</dbReference>
<organism evidence="13 14">
    <name type="scientific">Amorphus orientalis</name>
    <dbReference type="NCBI Taxonomy" id="649198"/>
    <lineage>
        <taxon>Bacteria</taxon>
        <taxon>Pseudomonadati</taxon>
        <taxon>Pseudomonadota</taxon>
        <taxon>Alphaproteobacteria</taxon>
        <taxon>Hyphomicrobiales</taxon>
        <taxon>Amorphaceae</taxon>
        <taxon>Amorphus</taxon>
    </lineage>
</organism>
<evidence type="ECO:0000313" key="14">
    <source>
        <dbReference type="Proteomes" id="UP001229244"/>
    </source>
</evidence>
<evidence type="ECO:0000256" key="9">
    <source>
        <dbReference type="ARBA" id="ARBA00022975"/>
    </source>
</evidence>
<comment type="subunit">
    <text evidence="11">Homohexamer.</text>
</comment>
<evidence type="ECO:0000256" key="10">
    <source>
        <dbReference type="ARBA" id="ARBA00047767"/>
    </source>
</evidence>
<feature type="binding site" evidence="11">
    <location>
        <position position="85"/>
    </location>
    <ligand>
        <name>UMP</name>
        <dbReference type="ChEBI" id="CHEBI:57865"/>
    </ligand>
</feature>
<dbReference type="Gene3D" id="3.40.1160.10">
    <property type="entry name" value="Acetylglutamate kinase-like"/>
    <property type="match status" value="1"/>
</dbReference>
<evidence type="ECO:0000259" key="12">
    <source>
        <dbReference type="Pfam" id="PF00696"/>
    </source>
</evidence>
<dbReference type="EMBL" id="JAUSUL010000002">
    <property type="protein sequence ID" value="MDQ0315544.1"/>
    <property type="molecule type" value="Genomic_DNA"/>
</dbReference>
<evidence type="ECO:0000256" key="8">
    <source>
        <dbReference type="ARBA" id="ARBA00022840"/>
    </source>
</evidence>